<keyword evidence="5" id="KW-0378">Hydrolase</keyword>
<gene>
    <name evidence="10" type="ORF">DASC09_003570</name>
</gene>
<dbReference type="RefSeq" id="XP_064850032.1">
    <property type="nucleotide sequence ID" value="XM_064993960.1"/>
</dbReference>
<evidence type="ECO:0000313" key="11">
    <source>
        <dbReference type="Proteomes" id="UP001360560"/>
    </source>
</evidence>
<dbReference type="InterPro" id="IPR010720">
    <property type="entry name" value="Alpha-L-AF_C"/>
</dbReference>
<evidence type="ECO:0000256" key="1">
    <source>
        <dbReference type="ARBA" id="ARBA00001462"/>
    </source>
</evidence>
<comment type="function">
    <text evidence="8">Alpha-L-arabinofuranosidase involved in the degradation of arabinoxylan, a major component of plant hemicellulose. Acts only on small linear 1,5-alpha-linked L-arabinofuranosyl oligosaccharides.</text>
</comment>
<evidence type="ECO:0000256" key="3">
    <source>
        <dbReference type="ARBA" id="ARBA00007186"/>
    </source>
</evidence>
<evidence type="ECO:0000256" key="6">
    <source>
        <dbReference type="ARBA" id="ARBA00023277"/>
    </source>
</evidence>
<evidence type="ECO:0000256" key="4">
    <source>
        <dbReference type="ARBA" id="ARBA00012670"/>
    </source>
</evidence>
<evidence type="ECO:0000313" key="10">
    <source>
        <dbReference type="EMBL" id="GMM33032.1"/>
    </source>
</evidence>
<dbReference type="Pfam" id="PF06964">
    <property type="entry name" value="Alpha-L-AF_C"/>
    <property type="match status" value="1"/>
</dbReference>
<dbReference type="InterPro" id="IPR017853">
    <property type="entry name" value="GH"/>
</dbReference>
<dbReference type="EMBL" id="BTFZ01000001">
    <property type="protein sequence ID" value="GMM33032.1"/>
    <property type="molecule type" value="Genomic_DNA"/>
</dbReference>
<name>A0AAV5QEI5_9ASCO</name>
<protein>
    <recommendedName>
        <fullName evidence="4">non-reducing end alpha-L-arabinofuranosidase</fullName>
        <ecNumber evidence="4">3.2.1.55</ecNumber>
    </recommendedName>
</protein>
<dbReference type="GO" id="GO:0046373">
    <property type="term" value="P:L-arabinose metabolic process"/>
    <property type="evidence" value="ECO:0007669"/>
    <property type="project" value="InterPro"/>
</dbReference>
<keyword evidence="6" id="KW-0119">Carbohydrate metabolism</keyword>
<dbReference type="Gene3D" id="3.20.20.80">
    <property type="entry name" value="Glycosidases"/>
    <property type="match status" value="1"/>
</dbReference>
<comment type="catalytic activity">
    <reaction evidence="1">
        <text>Hydrolysis of terminal non-reducing alpha-L-arabinofuranoside residues in alpha-L-arabinosides.</text>
        <dbReference type="EC" id="3.2.1.55"/>
    </reaction>
</comment>
<dbReference type="GeneID" id="90071011"/>
<feature type="domain" description="Alpha-L-arabinofuranosidase C-terminal" evidence="9">
    <location>
        <begin position="312"/>
        <end position="516"/>
    </location>
</feature>
<dbReference type="EC" id="3.2.1.55" evidence="4"/>
<dbReference type="GO" id="GO:0000272">
    <property type="term" value="P:polysaccharide catabolic process"/>
    <property type="evidence" value="ECO:0007669"/>
    <property type="project" value="TreeGrafter"/>
</dbReference>
<dbReference type="Gene3D" id="2.60.40.1180">
    <property type="entry name" value="Golgi alpha-mannosidase II"/>
    <property type="match status" value="1"/>
</dbReference>
<sequence>MSVYGQTITPVRSLKNSSITVDPRRILAPVDERIYSGFVEHLGRCIYGGLVDYNKTPKTKVNGKRHREDVSKAIKDLKMPVVRWPGGNFVSSYHWIDGVGARENRPRRPELAWLGEESNQFGTDEFIEWCHEMKVEPYFCLNMGTGTLDEALGWIEYCNSTANTYYANLRRKNGHPAPYNVKYWGLGNEVWGDWQVGQMTKEDYAKKAAEWAKAIKLLDPNVQLISCGCTGLDNWDHHVLDKLINWVDMHSIHMYTAHDEYIKNVTAPAAAETAIQVTKNLIDLATIQHPPKANGVNSLEADSKKKVKICFDEWNIWDPTRADGTKGAEEKYTLSDALAIASWLNVFIRQSESLGMCNIAQLVNVIAPIMTNDSTVFLQTTYWPLMLFSNYMRDGHALDLHVETKMYTGATGINDGSYKWIQGKFGVTLLDVSAVKKIGSDTIYIAIVNRSEDEEANTKIDFHTKISGIHAWELYHDDVLASNSFETPDKVVLKENDCQIIQNEDKSVNFTFQKHSFTLLEVKY</sequence>
<dbReference type="Proteomes" id="UP001360560">
    <property type="component" value="Unassembled WGS sequence"/>
</dbReference>
<reference evidence="10 11" key="1">
    <citation type="journal article" date="2023" name="Elife">
        <title>Identification of key yeast species and microbe-microbe interactions impacting larval growth of Drosophila in the wild.</title>
        <authorList>
            <person name="Mure A."/>
            <person name="Sugiura Y."/>
            <person name="Maeda R."/>
            <person name="Honda K."/>
            <person name="Sakurai N."/>
            <person name="Takahashi Y."/>
            <person name="Watada M."/>
            <person name="Katoh T."/>
            <person name="Gotoh A."/>
            <person name="Gotoh Y."/>
            <person name="Taniguchi I."/>
            <person name="Nakamura K."/>
            <person name="Hayashi T."/>
            <person name="Katayama T."/>
            <person name="Uemura T."/>
            <person name="Hattori Y."/>
        </authorList>
    </citation>
    <scope>NUCLEOTIDE SEQUENCE [LARGE SCALE GENOMIC DNA]</scope>
    <source>
        <strain evidence="10 11">SC-9</strain>
    </source>
</reference>
<comment type="similarity">
    <text evidence="3">Belongs to the glycosyl hydrolase 51 family.</text>
</comment>
<dbReference type="PANTHER" id="PTHR43576">
    <property type="entry name" value="ALPHA-L-ARABINOFURANOSIDASE C-RELATED"/>
    <property type="match status" value="1"/>
</dbReference>
<dbReference type="InterPro" id="IPR055235">
    <property type="entry name" value="ASD1_cat"/>
</dbReference>
<dbReference type="PANTHER" id="PTHR43576:SF3">
    <property type="entry name" value="ALPHA-L-ARABINOFURANOSIDASE C"/>
    <property type="match status" value="1"/>
</dbReference>
<dbReference type="SUPFAM" id="SSF51011">
    <property type="entry name" value="Glycosyl hydrolase domain"/>
    <property type="match status" value="1"/>
</dbReference>
<comment type="pathway">
    <text evidence="2">Glycan metabolism; L-arabinan degradation.</text>
</comment>
<dbReference type="SUPFAM" id="SSF51445">
    <property type="entry name" value="(Trans)glycosidases"/>
    <property type="match status" value="1"/>
</dbReference>
<evidence type="ECO:0000256" key="7">
    <source>
        <dbReference type="ARBA" id="ARBA00023295"/>
    </source>
</evidence>
<accession>A0AAV5QEI5</accession>
<keyword evidence="7" id="KW-0326">Glycosidase</keyword>
<keyword evidence="11" id="KW-1185">Reference proteome</keyword>
<proteinExistence type="inferred from homology"/>
<evidence type="ECO:0000259" key="9">
    <source>
        <dbReference type="SMART" id="SM00813"/>
    </source>
</evidence>
<dbReference type="AlphaFoldDB" id="A0AAV5QEI5"/>
<dbReference type="SMART" id="SM00813">
    <property type="entry name" value="Alpha-L-AF_C"/>
    <property type="match status" value="1"/>
</dbReference>
<evidence type="ECO:0000256" key="5">
    <source>
        <dbReference type="ARBA" id="ARBA00022801"/>
    </source>
</evidence>
<evidence type="ECO:0000256" key="2">
    <source>
        <dbReference type="ARBA" id="ARBA00004834"/>
    </source>
</evidence>
<dbReference type="GO" id="GO:0046556">
    <property type="term" value="F:alpha-L-arabinofuranosidase activity"/>
    <property type="evidence" value="ECO:0007669"/>
    <property type="project" value="UniProtKB-EC"/>
</dbReference>
<comment type="caution">
    <text evidence="10">The sequence shown here is derived from an EMBL/GenBank/DDBJ whole genome shotgun (WGS) entry which is preliminary data.</text>
</comment>
<evidence type="ECO:0000256" key="8">
    <source>
        <dbReference type="ARBA" id="ARBA00037415"/>
    </source>
</evidence>
<organism evidence="10 11">
    <name type="scientific">Saccharomycopsis crataegensis</name>
    <dbReference type="NCBI Taxonomy" id="43959"/>
    <lineage>
        <taxon>Eukaryota</taxon>
        <taxon>Fungi</taxon>
        <taxon>Dikarya</taxon>
        <taxon>Ascomycota</taxon>
        <taxon>Saccharomycotina</taxon>
        <taxon>Saccharomycetes</taxon>
        <taxon>Saccharomycopsidaceae</taxon>
        <taxon>Saccharomycopsis</taxon>
    </lineage>
</organism>
<dbReference type="Pfam" id="PF22848">
    <property type="entry name" value="ASD1_dom"/>
    <property type="match status" value="1"/>
</dbReference>
<dbReference type="InterPro" id="IPR013780">
    <property type="entry name" value="Glyco_hydro_b"/>
</dbReference>